<dbReference type="SUPFAM" id="SSF53474">
    <property type="entry name" value="alpha/beta-Hydrolases"/>
    <property type="match status" value="1"/>
</dbReference>
<dbReference type="EMBL" id="JACDUR010000005">
    <property type="protein sequence ID" value="MBA2893565.1"/>
    <property type="molecule type" value="Genomic_DNA"/>
</dbReference>
<protein>
    <recommendedName>
        <fullName evidence="2">DUF1023 domain-containing protein</fullName>
    </recommendedName>
</protein>
<dbReference type="Pfam" id="PF06259">
    <property type="entry name" value="Abhydrolase_8"/>
    <property type="match status" value="1"/>
</dbReference>
<proteinExistence type="predicted"/>
<feature type="coiled-coil region" evidence="1">
    <location>
        <begin position="251"/>
        <end position="278"/>
    </location>
</feature>
<reference evidence="3 4" key="1">
    <citation type="submission" date="2020-07" db="EMBL/GenBank/DDBJ databases">
        <title>Genomic Encyclopedia of Type Strains, Phase IV (KMG-IV): sequencing the most valuable type-strain genomes for metagenomic binning, comparative biology and taxonomic classification.</title>
        <authorList>
            <person name="Goeker M."/>
        </authorList>
    </citation>
    <scope>NUCLEOTIDE SEQUENCE [LARGE SCALE GENOMIC DNA]</scope>
    <source>
        <strain evidence="3 4">DSM 45533</strain>
    </source>
</reference>
<dbReference type="RefSeq" id="WP_181612367.1">
    <property type="nucleotide sequence ID" value="NZ_BAABAM010000005.1"/>
</dbReference>
<keyword evidence="4" id="KW-1185">Reference proteome</keyword>
<sequence>MEAFRAVAALATEHAADLDAATRVMAASAWVGGGAPHFTASLATHRTSIQSAFTMALAALAGEVVRRGGPTPAAPSIATQVSIVSATHGPFRGIDTQAMRGLVTMLDQAAERLPAAGARVRALLSATGQPASPGWTIAAAGQWSGTQAPDLRRRLARIQRDTPWLPPDSVAFDLFGGYATATDPDTLLAKVASGDPAALTQLLARRDPGLAARVHAWWHRLPAAVQERLTRLPGIGSLNGLPAATRDQANRAFLAAEKRRLEAELEQLTGILEDLSALAAPRSLITRDQAGRLLRNIAMIERALAAGGRDGHPPALLLAFDLHGTGRLVVSWGDPDAADTIVTYVPGLNTELGGFAGDIDRARVLWQQAQATAGKRAIASIAWLGYDPPQLENLLDPPASVASDAPAERGAVELAAFSDGLRATGGEGARYVVLGHSYGSLVSGKAALLRPGRLADEFVFVGSPGVGVEHARDLKVGAERVWVGEDPNDPVAMLGRFTRDPGDAGFGGRVFSAGSRHVVQAHSGYWDLHSPSLRNLARITNGQYDAIIEPHLDIKPQLLMPQIRSSS</sequence>
<dbReference type="InterPro" id="IPR029058">
    <property type="entry name" value="AB_hydrolase_fold"/>
</dbReference>
<feature type="domain" description="DUF1023" evidence="2">
    <location>
        <begin position="323"/>
        <end position="496"/>
    </location>
</feature>
<evidence type="ECO:0000256" key="1">
    <source>
        <dbReference type="SAM" id="Coils"/>
    </source>
</evidence>
<dbReference type="AlphaFoldDB" id="A0A7W0CLY0"/>
<keyword evidence="1" id="KW-0175">Coiled coil</keyword>
<organism evidence="3 4">
    <name type="scientific">Nonomuraea soli</name>
    <dbReference type="NCBI Taxonomy" id="1032476"/>
    <lineage>
        <taxon>Bacteria</taxon>
        <taxon>Bacillati</taxon>
        <taxon>Actinomycetota</taxon>
        <taxon>Actinomycetes</taxon>
        <taxon>Streptosporangiales</taxon>
        <taxon>Streptosporangiaceae</taxon>
        <taxon>Nonomuraea</taxon>
    </lineage>
</organism>
<gene>
    <name evidence="3" type="ORF">HNR30_004926</name>
</gene>
<name>A0A7W0CLY0_9ACTN</name>
<evidence type="ECO:0000313" key="3">
    <source>
        <dbReference type="EMBL" id="MBA2893565.1"/>
    </source>
</evidence>
<dbReference type="Proteomes" id="UP000530928">
    <property type="component" value="Unassembled WGS sequence"/>
</dbReference>
<evidence type="ECO:0000313" key="4">
    <source>
        <dbReference type="Proteomes" id="UP000530928"/>
    </source>
</evidence>
<comment type="caution">
    <text evidence="3">The sequence shown here is derived from an EMBL/GenBank/DDBJ whole genome shotgun (WGS) entry which is preliminary data.</text>
</comment>
<evidence type="ECO:0000259" key="2">
    <source>
        <dbReference type="Pfam" id="PF06259"/>
    </source>
</evidence>
<accession>A0A7W0CLY0</accession>
<dbReference type="InterPro" id="IPR010427">
    <property type="entry name" value="DUF1023"/>
</dbReference>